<dbReference type="WBParaSite" id="ES5_v2.g16249.t1">
    <property type="protein sequence ID" value="ES5_v2.g16249.t1"/>
    <property type="gene ID" value="ES5_v2.g16249"/>
</dbReference>
<reference evidence="2" key="1">
    <citation type="submission" date="2022-11" db="UniProtKB">
        <authorList>
            <consortium name="WormBaseParasite"/>
        </authorList>
    </citation>
    <scope>IDENTIFICATION</scope>
</reference>
<sequence>MEPSQLNVLIERDGYLSPQIPEIKRRYKVFRETLQKLQDLPGGIDQFTLSYREYGVHLNSDNSITCLEWCPGVQGLSLVGDFSKFYFRVSRGLKVVEL</sequence>
<protein>
    <submittedName>
        <fullName evidence="2">Uncharacterized protein</fullName>
    </submittedName>
</protein>
<proteinExistence type="predicted"/>
<evidence type="ECO:0000313" key="1">
    <source>
        <dbReference type="Proteomes" id="UP000887579"/>
    </source>
</evidence>
<accession>A0AC34FI10</accession>
<evidence type="ECO:0000313" key="2">
    <source>
        <dbReference type="WBParaSite" id="ES5_v2.g16249.t1"/>
    </source>
</evidence>
<dbReference type="Proteomes" id="UP000887579">
    <property type="component" value="Unplaced"/>
</dbReference>
<name>A0AC34FI10_9BILA</name>
<organism evidence="1 2">
    <name type="scientific">Panagrolaimus sp. ES5</name>
    <dbReference type="NCBI Taxonomy" id="591445"/>
    <lineage>
        <taxon>Eukaryota</taxon>
        <taxon>Metazoa</taxon>
        <taxon>Ecdysozoa</taxon>
        <taxon>Nematoda</taxon>
        <taxon>Chromadorea</taxon>
        <taxon>Rhabditida</taxon>
        <taxon>Tylenchina</taxon>
        <taxon>Panagrolaimomorpha</taxon>
        <taxon>Panagrolaimoidea</taxon>
        <taxon>Panagrolaimidae</taxon>
        <taxon>Panagrolaimus</taxon>
    </lineage>
</organism>